<comment type="caution">
    <text evidence="2">The sequence shown here is derived from an EMBL/GenBank/DDBJ whole genome shotgun (WGS) entry which is preliminary data.</text>
</comment>
<evidence type="ECO:0000313" key="2">
    <source>
        <dbReference type="EMBL" id="OGG47132.1"/>
    </source>
</evidence>
<dbReference type="FunFam" id="3.30.1330.40:FF:000001">
    <property type="entry name" value="L-PSP family endoribonuclease"/>
    <property type="match status" value="1"/>
</dbReference>
<dbReference type="PANTHER" id="PTHR11803">
    <property type="entry name" value="2-IMINOBUTANOATE/2-IMINOPROPANOATE DEAMINASE RIDA"/>
    <property type="match status" value="1"/>
</dbReference>
<dbReference type="NCBIfam" id="TIGR00004">
    <property type="entry name" value="Rid family detoxifying hydrolase"/>
    <property type="match status" value="1"/>
</dbReference>
<dbReference type="CDD" id="cd00448">
    <property type="entry name" value="YjgF_YER057c_UK114_family"/>
    <property type="match status" value="1"/>
</dbReference>
<comment type="similarity">
    <text evidence="1">Belongs to the RutC family.</text>
</comment>
<dbReference type="InterPro" id="IPR035959">
    <property type="entry name" value="RutC-like_sf"/>
</dbReference>
<dbReference type="Gene3D" id="3.30.1330.40">
    <property type="entry name" value="RutC-like"/>
    <property type="match status" value="1"/>
</dbReference>
<dbReference type="Pfam" id="PF01042">
    <property type="entry name" value="Ribonuc_L-PSP"/>
    <property type="match status" value="1"/>
</dbReference>
<dbReference type="Proteomes" id="UP000178606">
    <property type="component" value="Unassembled WGS sequence"/>
</dbReference>
<reference evidence="2 3" key="1">
    <citation type="journal article" date="2016" name="Nat. Commun.">
        <title>Thousands of microbial genomes shed light on interconnected biogeochemical processes in an aquifer system.</title>
        <authorList>
            <person name="Anantharaman K."/>
            <person name="Brown C.T."/>
            <person name="Hug L.A."/>
            <person name="Sharon I."/>
            <person name="Castelle C.J."/>
            <person name="Probst A.J."/>
            <person name="Thomas B.C."/>
            <person name="Singh A."/>
            <person name="Wilkins M.J."/>
            <person name="Karaoz U."/>
            <person name="Brodie E.L."/>
            <person name="Williams K.H."/>
            <person name="Hubbard S.S."/>
            <person name="Banfield J.F."/>
        </authorList>
    </citation>
    <scope>NUCLEOTIDE SEQUENCE [LARGE SCALE GENOMIC DNA]</scope>
    <source>
        <strain evidence="3">RIFCSPLOWO2_12_FULL_64_10</strain>
    </source>
</reference>
<evidence type="ECO:0000256" key="1">
    <source>
        <dbReference type="ARBA" id="ARBA00010552"/>
    </source>
</evidence>
<dbReference type="InterPro" id="IPR006056">
    <property type="entry name" value="RidA"/>
</dbReference>
<organism evidence="2 3">
    <name type="scientific">Handelsmanbacteria sp. (strain RIFCSPLOWO2_12_FULL_64_10)</name>
    <dbReference type="NCBI Taxonomy" id="1817868"/>
    <lineage>
        <taxon>Bacteria</taxon>
        <taxon>Candidatus Handelsmaniibacteriota</taxon>
    </lineage>
</organism>
<dbReference type="EMBL" id="MFKF01000272">
    <property type="protein sequence ID" value="OGG47132.1"/>
    <property type="molecule type" value="Genomic_DNA"/>
</dbReference>
<dbReference type="GO" id="GO:0019239">
    <property type="term" value="F:deaminase activity"/>
    <property type="evidence" value="ECO:0007669"/>
    <property type="project" value="TreeGrafter"/>
</dbReference>
<proteinExistence type="inferred from homology"/>
<protein>
    <recommendedName>
        <fullName evidence="4">Reactive intermediate/imine deaminase</fullName>
    </recommendedName>
</protein>
<dbReference type="AlphaFoldDB" id="A0A1F6CDY4"/>
<dbReference type="SUPFAM" id="SSF55298">
    <property type="entry name" value="YjgF-like"/>
    <property type="match status" value="1"/>
</dbReference>
<evidence type="ECO:0000313" key="3">
    <source>
        <dbReference type="Proteomes" id="UP000178606"/>
    </source>
</evidence>
<name>A0A1F6CDY4_HANXR</name>
<accession>A0A1F6CDY4</accession>
<evidence type="ECO:0008006" key="4">
    <source>
        <dbReference type="Google" id="ProtNLM"/>
    </source>
</evidence>
<dbReference type="GO" id="GO:0005829">
    <property type="term" value="C:cytosol"/>
    <property type="evidence" value="ECO:0007669"/>
    <property type="project" value="TreeGrafter"/>
</dbReference>
<gene>
    <name evidence="2" type="ORF">A3F84_16920</name>
</gene>
<dbReference type="PANTHER" id="PTHR11803:SF58">
    <property type="entry name" value="PROTEIN HMF1-RELATED"/>
    <property type="match status" value="1"/>
</dbReference>
<sequence>MKKEVIQSEKAAAPVGPYSQGIKTGEFIFVAGEKGLDPKTGKIVPGGIAAETRQTLENIQAILEAAGATMDHVVRTQVFLTDIHDFAAMNAVYAEYFKVAPPGRTTVQVVALPAGAHVEIEATAVLTR</sequence>
<dbReference type="InterPro" id="IPR006175">
    <property type="entry name" value="YjgF/YER057c/UK114"/>
</dbReference>